<evidence type="ECO:0000259" key="2">
    <source>
        <dbReference type="Pfam" id="PF01370"/>
    </source>
</evidence>
<evidence type="ECO:0000256" key="1">
    <source>
        <dbReference type="ARBA" id="ARBA00009353"/>
    </source>
</evidence>
<gene>
    <name evidence="4" type="ORF">NYR02_03650</name>
</gene>
<organism evidence="4 5">
    <name type="scientific">Thalassolituus pacificus</name>
    <dbReference type="NCBI Taxonomy" id="2975440"/>
    <lineage>
        <taxon>Bacteria</taxon>
        <taxon>Pseudomonadati</taxon>
        <taxon>Pseudomonadota</taxon>
        <taxon>Gammaproteobacteria</taxon>
        <taxon>Oceanospirillales</taxon>
        <taxon>Oceanospirillaceae</taxon>
        <taxon>Thalassolituus</taxon>
    </lineage>
</organism>
<dbReference type="InterPro" id="IPR010099">
    <property type="entry name" value="SDR39U1"/>
</dbReference>
<dbReference type="InterPro" id="IPR036291">
    <property type="entry name" value="NAD(P)-bd_dom_sf"/>
</dbReference>
<dbReference type="SUPFAM" id="SSF51735">
    <property type="entry name" value="NAD(P)-binding Rossmann-fold domains"/>
    <property type="match status" value="1"/>
</dbReference>
<dbReference type="PANTHER" id="PTHR11092">
    <property type="entry name" value="SUGAR NUCLEOTIDE EPIMERASE RELATED"/>
    <property type="match status" value="1"/>
</dbReference>
<dbReference type="AlphaFoldDB" id="A0A9X2WD00"/>
<comment type="caution">
    <text evidence="4">The sequence shown here is derived from an EMBL/GenBank/DDBJ whole genome shotgun (WGS) entry which is preliminary data.</text>
</comment>
<dbReference type="Pfam" id="PF01370">
    <property type="entry name" value="Epimerase"/>
    <property type="match status" value="1"/>
</dbReference>
<feature type="domain" description="NAD-dependent epimerase/dehydratase" evidence="2">
    <location>
        <begin position="6"/>
        <end position="229"/>
    </location>
</feature>
<dbReference type="NCBIfam" id="TIGR01777">
    <property type="entry name" value="yfcH"/>
    <property type="match status" value="1"/>
</dbReference>
<dbReference type="Gene3D" id="3.40.50.720">
    <property type="entry name" value="NAD(P)-binding Rossmann-like Domain"/>
    <property type="match status" value="1"/>
</dbReference>
<accession>A0A9X2WD00</accession>
<evidence type="ECO:0000313" key="4">
    <source>
        <dbReference type="EMBL" id="MCT7358116.1"/>
    </source>
</evidence>
<dbReference type="Pfam" id="PF08338">
    <property type="entry name" value="DUF1731"/>
    <property type="match status" value="1"/>
</dbReference>
<dbReference type="PANTHER" id="PTHR11092:SF0">
    <property type="entry name" value="EPIMERASE FAMILY PROTEIN SDR39U1"/>
    <property type="match status" value="1"/>
</dbReference>
<dbReference type="RefSeq" id="WP_260975037.1">
    <property type="nucleotide sequence ID" value="NZ_JAOANI010000012.1"/>
</dbReference>
<comment type="similarity">
    <text evidence="1">Belongs to the NAD(P)-dependent epimerase/dehydratase family. SDR39U1 subfamily.</text>
</comment>
<dbReference type="InterPro" id="IPR001509">
    <property type="entry name" value="Epimerase_deHydtase"/>
</dbReference>
<sequence>MTEQRILITGGSGFIGQALINRWLAQGAAVTVLSRRPAWVQRRWGGVVKAVSGFEQLSGQFDVLINLAGEGIADKRWTRARKQALQDSRIALTRDLAAWASRSGQRFRVVLSGSAIGYYGGYSGADDTPHGELDAQGKDFAAQLCADWEAAAEPLQPLTERFLILRTGVVLGVHGGMLKRLWLPFSLGLGGVIGDGQQNLSWIHLQDYCRAVDFLLSHSNSNSADKTVNGVINMTAPHPVTNHDFTQSLARQLQRPALFPMPVFIAKLLFGEMSDLLLKGQDVRPQRLQTLNFNYDFADIDTALKDIVQHW</sequence>
<dbReference type="Proteomes" id="UP001147830">
    <property type="component" value="Unassembled WGS sequence"/>
</dbReference>
<evidence type="ECO:0000259" key="3">
    <source>
        <dbReference type="Pfam" id="PF08338"/>
    </source>
</evidence>
<dbReference type="EMBL" id="JAOANI010000012">
    <property type="protein sequence ID" value="MCT7358116.1"/>
    <property type="molecule type" value="Genomic_DNA"/>
</dbReference>
<proteinExistence type="inferred from homology"/>
<feature type="domain" description="DUF1731" evidence="3">
    <location>
        <begin position="261"/>
        <end position="307"/>
    </location>
</feature>
<dbReference type="InterPro" id="IPR013549">
    <property type="entry name" value="DUF1731"/>
</dbReference>
<reference evidence="4" key="2">
    <citation type="submission" date="2022-08" db="EMBL/GenBank/DDBJ databases">
        <authorList>
            <person name="Dong C."/>
        </authorList>
    </citation>
    <scope>NUCLEOTIDE SEQUENCE</scope>
    <source>
        <strain evidence="4">59MF3M-4</strain>
    </source>
</reference>
<reference evidence="4" key="1">
    <citation type="journal article" date="2022" name="Front. Microbiol.">
        <title>Genome-based taxonomic rearrangement of Oceanobacter-related bacteria including the description of Thalassolituus hydrocarbonoclasticus sp. nov. and Thalassolituus pacificus sp. nov. and emended description of the genus Thalassolituus.</title>
        <authorList>
            <person name="Dong C."/>
            <person name="Wei L."/>
            <person name="Wang J."/>
            <person name="Lai Q."/>
            <person name="Huang Z."/>
            <person name="Shao Z."/>
        </authorList>
    </citation>
    <scope>NUCLEOTIDE SEQUENCE</scope>
    <source>
        <strain evidence="4">59MF3M-4</strain>
    </source>
</reference>
<protein>
    <submittedName>
        <fullName evidence="4">TIGR01777 family oxidoreductase</fullName>
    </submittedName>
</protein>
<keyword evidence="5" id="KW-1185">Reference proteome</keyword>
<name>A0A9X2WD00_9GAMM</name>
<evidence type="ECO:0000313" key="5">
    <source>
        <dbReference type="Proteomes" id="UP001147830"/>
    </source>
</evidence>